<dbReference type="PANTHER" id="PTHR47713:SF2">
    <property type="entry name" value="HOMEODOMAIN-LIKE SUPERFAMILY PROTEIN"/>
    <property type="match status" value="1"/>
</dbReference>
<dbReference type="InterPro" id="IPR009057">
    <property type="entry name" value="Homeodomain-like_sf"/>
</dbReference>
<feature type="DNA-binding region" description="Homeobox" evidence="2">
    <location>
        <begin position="18"/>
        <end position="77"/>
    </location>
</feature>
<feature type="region of interest" description="Disordered" evidence="4">
    <location>
        <begin position="1"/>
        <end position="25"/>
    </location>
</feature>
<comment type="subcellular location">
    <subcellularLocation>
        <location evidence="1 2 3">Nucleus</location>
    </subcellularLocation>
</comment>
<dbReference type="AlphaFoldDB" id="A0A2I4F1E0"/>
<name>A0A2I4F1E0_JUGRE</name>
<keyword evidence="2 3" id="KW-0238">DNA-binding</keyword>
<dbReference type="GeneID" id="108994633"/>
<sequence length="523" mass="59256">MEESSGVHSEENKSSMDKDRKRRLKTPAQVMALEKFYDDHKYPTEEMKSQLSEQIGLTEKQISGWFCHRRLKDKKLFRDEACPSGRQDHSGAVIQDRGSGLVQDSCGSTKHGDYRHIDPREVESRRLYRNDFPAADLTYEHATHYTGTVSGTDNTSSESSSSSQDRLFCQTEDPDDRENSRYLTHNGVIAPINATSEKVIGYKPSGYLKVKGEIENAAVTAVKRQLGRHYREDGPLLGVEFQPLPPGAFESPIRNTIREPYYVGNPSLPHSPDISGPERQPSLSNRYEMYNSNMGSQDLYIERENCGSMHGSDNQDKISHPQFKQNSTVLNHTKPFCKQNSFSDLYEDSAGETTVYSNKRNQRMSGKHDVEGMRTDAIANRHTHYDGKIASELHDYDNVSPNIIHMSEKVKLKPSILIRKPCESVDTDTEERGLSMRMKKKEKVNGKLKGIKEYGNQVNLKMHPTKEMMVAKRVRPDLPKTGYVKKASFTGMPTWKHRSKGSVMEIPSSFSEDETAETSSSLE</sequence>
<evidence type="ECO:0000256" key="1">
    <source>
        <dbReference type="ARBA" id="ARBA00004123"/>
    </source>
</evidence>
<dbReference type="Gene3D" id="1.10.10.60">
    <property type="entry name" value="Homeodomain-like"/>
    <property type="match status" value="1"/>
</dbReference>
<feature type="region of interest" description="Disordered" evidence="4">
    <location>
        <begin position="146"/>
        <end position="181"/>
    </location>
</feature>
<dbReference type="Proteomes" id="UP000235220">
    <property type="component" value="Chromosome 14"/>
</dbReference>
<dbReference type="InterPro" id="IPR001356">
    <property type="entry name" value="HD"/>
</dbReference>
<dbReference type="OrthoDB" id="6159439at2759"/>
<reference evidence="6" key="1">
    <citation type="submission" date="2025-08" db="UniProtKB">
        <authorList>
            <consortium name="RefSeq"/>
        </authorList>
    </citation>
    <scope>IDENTIFICATION</scope>
    <source>
        <tissue evidence="6">Leaves</tissue>
    </source>
</reference>
<evidence type="ECO:0000313" key="6">
    <source>
        <dbReference type="RefSeq" id="XP_018825461.2"/>
    </source>
</evidence>
<protein>
    <submittedName>
        <fullName evidence="6">Homeobox-DDT domain protein RLT1-like isoform X1</fullName>
    </submittedName>
</protein>
<keyword evidence="2 3" id="KW-0539">Nucleus</keyword>
<feature type="compositionally biased region" description="Basic and acidic residues" evidence="4">
    <location>
        <begin position="8"/>
        <end position="19"/>
    </location>
</feature>
<evidence type="ECO:0000256" key="3">
    <source>
        <dbReference type="RuleBase" id="RU000682"/>
    </source>
</evidence>
<dbReference type="PROSITE" id="PS50071">
    <property type="entry name" value="HOMEOBOX_2"/>
    <property type="match status" value="1"/>
</dbReference>
<keyword evidence="2 3" id="KW-0371">Homeobox</keyword>
<dbReference type="RefSeq" id="XP_018825461.2">
    <property type="nucleotide sequence ID" value="XM_018969916.2"/>
</dbReference>
<dbReference type="STRING" id="51240.A0A2I4F1E0"/>
<dbReference type="KEGG" id="jre:108994633"/>
<dbReference type="SUPFAM" id="SSF46689">
    <property type="entry name" value="Homeodomain-like"/>
    <property type="match status" value="1"/>
</dbReference>
<dbReference type="SMART" id="SM00389">
    <property type="entry name" value="HOX"/>
    <property type="match status" value="1"/>
</dbReference>
<organism evidence="5 6">
    <name type="scientific">Juglans regia</name>
    <name type="common">English walnut</name>
    <dbReference type="NCBI Taxonomy" id="51240"/>
    <lineage>
        <taxon>Eukaryota</taxon>
        <taxon>Viridiplantae</taxon>
        <taxon>Streptophyta</taxon>
        <taxon>Embryophyta</taxon>
        <taxon>Tracheophyta</taxon>
        <taxon>Spermatophyta</taxon>
        <taxon>Magnoliopsida</taxon>
        <taxon>eudicotyledons</taxon>
        <taxon>Gunneridae</taxon>
        <taxon>Pentapetalae</taxon>
        <taxon>rosids</taxon>
        <taxon>fabids</taxon>
        <taxon>Fagales</taxon>
        <taxon>Juglandaceae</taxon>
        <taxon>Juglans</taxon>
    </lineage>
</organism>
<gene>
    <name evidence="6" type="primary">LOC108994633</name>
</gene>
<accession>A0A2I4F1E0</accession>
<dbReference type="PANTHER" id="PTHR47713">
    <property type="entry name" value="HOMEODOMAIN-LIKE SUPERFAMILY PROTEIN"/>
    <property type="match status" value="1"/>
</dbReference>
<dbReference type="FunCoup" id="A0A2I4F1E0">
    <property type="interactions" value="1156"/>
</dbReference>
<evidence type="ECO:0000256" key="2">
    <source>
        <dbReference type="PROSITE-ProRule" id="PRU00108"/>
    </source>
</evidence>
<dbReference type="GO" id="GO:0005634">
    <property type="term" value="C:nucleus"/>
    <property type="evidence" value="ECO:0007669"/>
    <property type="project" value="UniProtKB-SubCell"/>
</dbReference>
<keyword evidence="5" id="KW-1185">Reference proteome</keyword>
<feature type="region of interest" description="Disordered" evidence="4">
    <location>
        <begin position="494"/>
        <end position="523"/>
    </location>
</feature>
<feature type="compositionally biased region" description="Polar residues" evidence="4">
    <location>
        <begin position="146"/>
        <end position="155"/>
    </location>
</feature>
<dbReference type="Gramene" id="Jr14_18710_p1">
    <property type="protein sequence ID" value="cds.Jr14_18710_p1"/>
    <property type="gene ID" value="Jr14_18710"/>
</dbReference>
<dbReference type="Pfam" id="PF00046">
    <property type="entry name" value="Homeodomain"/>
    <property type="match status" value="1"/>
</dbReference>
<evidence type="ECO:0000256" key="4">
    <source>
        <dbReference type="SAM" id="MobiDB-lite"/>
    </source>
</evidence>
<proteinExistence type="predicted"/>
<dbReference type="GO" id="GO:0003677">
    <property type="term" value="F:DNA binding"/>
    <property type="evidence" value="ECO:0007669"/>
    <property type="project" value="UniProtKB-UniRule"/>
</dbReference>
<dbReference type="CDD" id="cd00086">
    <property type="entry name" value="homeodomain"/>
    <property type="match status" value="1"/>
</dbReference>
<evidence type="ECO:0000313" key="5">
    <source>
        <dbReference type="Proteomes" id="UP000235220"/>
    </source>
</evidence>